<dbReference type="Proteomes" id="UP000308917">
    <property type="component" value="Unassembled WGS sequence"/>
</dbReference>
<dbReference type="AlphaFoldDB" id="A0A4S8F0M7"/>
<feature type="compositionally biased region" description="Polar residues" evidence="1">
    <location>
        <begin position="14"/>
        <end position="26"/>
    </location>
</feature>
<evidence type="ECO:0000313" key="2">
    <source>
        <dbReference type="EMBL" id="THT98661.1"/>
    </source>
</evidence>
<dbReference type="EMBL" id="STFG01000019">
    <property type="protein sequence ID" value="THT98661.1"/>
    <property type="molecule type" value="Genomic_DNA"/>
</dbReference>
<comment type="caution">
    <text evidence="2">The sequence shown here is derived from an EMBL/GenBank/DDBJ whole genome shotgun (WGS) entry which is preliminary data.</text>
</comment>
<proteinExistence type="predicted"/>
<name>A0A4S8F0M7_9BURK</name>
<dbReference type="RefSeq" id="WP_136574374.1">
    <property type="nucleotide sequence ID" value="NZ_STFG01000019.1"/>
</dbReference>
<keyword evidence="3" id="KW-1185">Reference proteome</keyword>
<organism evidence="2 3">
    <name type="scientific">Lampropedia puyangensis</name>
    <dbReference type="NCBI Taxonomy" id="1330072"/>
    <lineage>
        <taxon>Bacteria</taxon>
        <taxon>Pseudomonadati</taxon>
        <taxon>Pseudomonadota</taxon>
        <taxon>Betaproteobacteria</taxon>
        <taxon>Burkholderiales</taxon>
        <taxon>Comamonadaceae</taxon>
        <taxon>Lampropedia</taxon>
    </lineage>
</organism>
<feature type="region of interest" description="Disordered" evidence="1">
    <location>
        <begin position="1"/>
        <end position="27"/>
    </location>
</feature>
<evidence type="ECO:0000256" key="1">
    <source>
        <dbReference type="SAM" id="MobiDB-lite"/>
    </source>
</evidence>
<reference evidence="2 3" key="1">
    <citation type="journal article" date="2015" name="Antonie Van Leeuwenhoek">
        <title>Lampropedia puyangensis sp. nov., isolated from symptomatic bark of Populus ? euramericana canker and emended description of Lampropedia hyalina (Ehrenberg 1832) Lee et al. 2004.</title>
        <authorList>
            <person name="Li Y."/>
            <person name="Wang T."/>
            <person name="Piao C.G."/>
            <person name="Wang L.F."/>
            <person name="Tian G.Z."/>
            <person name="Zhu T.H."/>
            <person name="Guo M.W."/>
        </authorList>
    </citation>
    <scope>NUCLEOTIDE SEQUENCE [LARGE SCALE GENOMIC DNA]</scope>
    <source>
        <strain evidence="2 3">2-bin</strain>
    </source>
</reference>
<dbReference type="OrthoDB" id="9155022at2"/>
<sequence>MQSDRPSRPRPSRVTQHYGSGHTTARTDIGTLIGQSPLLTQLTAHAKLSSQLLECIQPALPMGLRASVQAGPVEGHEWCVIVPNSAVAAKLRHLSPLLLEALKAGNTPAMPTITHIRLRVATTPT</sequence>
<accession>A0A4S8F0M7</accession>
<protein>
    <submittedName>
        <fullName evidence="2">DUF721 domain-containing protein</fullName>
    </submittedName>
</protein>
<gene>
    <name evidence="2" type="ORF">E9531_13890</name>
</gene>
<evidence type="ECO:0000313" key="3">
    <source>
        <dbReference type="Proteomes" id="UP000308917"/>
    </source>
</evidence>